<feature type="DNA-binding region" description="H-T-H motif" evidence="2">
    <location>
        <begin position="29"/>
        <end position="48"/>
    </location>
</feature>
<dbReference type="AlphaFoldDB" id="F5RDE2"/>
<accession>F5RDE2</accession>
<dbReference type="Proteomes" id="UP000005019">
    <property type="component" value="Unassembled WGS sequence"/>
</dbReference>
<evidence type="ECO:0000259" key="3">
    <source>
        <dbReference type="PROSITE" id="PS50977"/>
    </source>
</evidence>
<dbReference type="PANTHER" id="PTHR30055">
    <property type="entry name" value="HTH-TYPE TRANSCRIPTIONAL REGULATOR RUTR"/>
    <property type="match status" value="1"/>
</dbReference>
<dbReference type="InterPro" id="IPR050109">
    <property type="entry name" value="HTH-type_TetR-like_transc_reg"/>
</dbReference>
<organism evidence="4 5">
    <name type="scientific">Methyloversatilis universalis (strain ATCC BAA-1314 / DSM 25237 / JCM 13912 / CCUG 52030 / FAM5)</name>
    <dbReference type="NCBI Taxonomy" id="1000565"/>
    <lineage>
        <taxon>Bacteria</taxon>
        <taxon>Pseudomonadati</taxon>
        <taxon>Pseudomonadota</taxon>
        <taxon>Betaproteobacteria</taxon>
        <taxon>Nitrosomonadales</taxon>
        <taxon>Sterolibacteriaceae</taxon>
        <taxon>Methyloversatilis</taxon>
    </lineage>
</organism>
<evidence type="ECO:0000313" key="4">
    <source>
        <dbReference type="EMBL" id="EGK70923.1"/>
    </source>
</evidence>
<dbReference type="Gene3D" id="1.10.10.60">
    <property type="entry name" value="Homeodomain-like"/>
    <property type="match status" value="1"/>
</dbReference>
<proteinExistence type="predicted"/>
<evidence type="ECO:0000256" key="2">
    <source>
        <dbReference type="PROSITE-ProRule" id="PRU00335"/>
    </source>
</evidence>
<reference evidence="4 5" key="1">
    <citation type="journal article" date="2011" name="J. Bacteriol.">
        <title>Genome sequence of Methyloversatilis universalis FAM5T, a methylotrophic representative of the order Rhodocyclales.</title>
        <authorList>
            <person name="Kittichotirat W."/>
            <person name="Good N.M."/>
            <person name="Hall R."/>
            <person name="Bringel F."/>
            <person name="Lajus A."/>
            <person name="Medigue C."/>
            <person name="Smalley N.E."/>
            <person name="Beck D."/>
            <person name="Bumgarner R."/>
            <person name="Vuilleumier S."/>
            <person name="Kalyuzhnaya M.G."/>
        </authorList>
    </citation>
    <scope>NUCLEOTIDE SEQUENCE [LARGE SCALE GENOMIC DNA]</scope>
    <source>
        <strain evidence="5">ATCC BAA-1314 / JCM 13912 / FAM5</strain>
    </source>
</reference>
<dbReference type="PRINTS" id="PR00455">
    <property type="entry name" value="HTHTETR"/>
</dbReference>
<gene>
    <name evidence="4" type="ORF">METUNv1_02309</name>
</gene>
<dbReference type="GO" id="GO:0000976">
    <property type="term" value="F:transcription cis-regulatory region binding"/>
    <property type="evidence" value="ECO:0007669"/>
    <property type="project" value="TreeGrafter"/>
</dbReference>
<dbReference type="eggNOG" id="COG1309">
    <property type="taxonomic scope" value="Bacteria"/>
</dbReference>
<name>F5RDE2_METUF</name>
<dbReference type="InterPro" id="IPR001647">
    <property type="entry name" value="HTH_TetR"/>
</dbReference>
<dbReference type="Pfam" id="PF09209">
    <property type="entry name" value="CecR_C"/>
    <property type="match status" value="1"/>
</dbReference>
<dbReference type="InterPro" id="IPR036271">
    <property type="entry name" value="Tet_transcr_reg_TetR-rel_C_sf"/>
</dbReference>
<dbReference type="OrthoDB" id="9789566at2"/>
<dbReference type="InterPro" id="IPR015292">
    <property type="entry name" value="Tscrpt_reg_YbiH_C"/>
</dbReference>
<dbReference type="EMBL" id="AFHG01000052">
    <property type="protein sequence ID" value="EGK70923.1"/>
    <property type="molecule type" value="Genomic_DNA"/>
</dbReference>
<dbReference type="SUPFAM" id="SSF48498">
    <property type="entry name" value="Tetracyclin repressor-like, C-terminal domain"/>
    <property type="match status" value="1"/>
</dbReference>
<evidence type="ECO:0000313" key="5">
    <source>
        <dbReference type="Proteomes" id="UP000005019"/>
    </source>
</evidence>
<dbReference type="SUPFAM" id="SSF46689">
    <property type="entry name" value="Homeodomain-like"/>
    <property type="match status" value="1"/>
</dbReference>
<comment type="caution">
    <text evidence="4">The sequence shown here is derived from an EMBL/GenBank/DDBJ whole genome shotgun (WGS) entry which is preliminary data.</text>
</comment>
<keyword evidence="5" id="KW-1185">Reference proteome</keyword>
<keyword evidence="1 2" id="KW-0238">DNA-binding</keyword>
<dbReference type="Gene3D" id="1.10.357.10">
    <property type="entry name" value="Tetracycline Repressor, domain 2"/>
    <property type="match status" value="1"/>
</dbReference>
<dbReference type="STRING" id="1000565.METUNv1_02309"/>
<dbReference type="Pfam" id="PF00440">
    <property type="entry name" value="TetR_N"/>
    <property type="match status" value="1"/>
</dbReference>
<dbReference type="RefSeq" id="WP_008061798.1">
    <property type="nucleotide sequence ID" value="NZ_AFHG01000052.1"/>
</dbReference>
<feature type="domain" description="HTH tetR-type" evidence="3">
    <location>
        <begin position="6"/>
        <end position="66"/>
    </location>
</feature>
<dbReference type="PROSITE" id="PS50977">
    <property type="entry name" value="HTH_TETR_2"/>
    <property type="match status" value="1"/>
</dbReference>
<protein>
    <submittedName>
        <fullName evidence="4">Transcriptional regulator, TetR family</fullName>
    </submittedName>
</protein>
<dbReference type="InterPro" id="IPR009057">
    <property type="entry name" value="Homeodomain-like_sf"/>
</dbReference>
<dbReference type="GO" id="GO:0003700">
    <property type="term" value="F:DNA-binding transcription factor activity"/>
    <property type="evidence" value="ECO:0007669"/>
    <property type="project" value="TreeGrafter"/>
</dbReference>
<dbReference type="PANTHER" id="PTHR30055:SF226">
    <property type="entry name" value="HTH-TYPE TRANSCRIPTIONAL REGULATOR PKSA"/>
    <property type="match status" value="1"/>
</dbReference>
<sequence length="215" mass="23955">MEHDASAARQRLLDAALRLFAARGYEGATTREICDAAGANLSAIRYYFGDKAGLYRATFCEPLGEPTDPARLADIAALPLRPALTAFFREFLLPLKHSDAVQLVMKLHFREMIEPTGLWQDEIDAEIRPQHDWMVERLRTELGLDAPDTDVQRLAVAVISMAVHYYVGRELIDLLAPDLLASPEAIDLLAKRLAGYAVSMIEGERLRRKGEGDAH</sequence>
<evidence type="ECO:0000256" key="1">
    <source>
        <dbReference type="ARBA" id="ARBA00023125"/>
    </source>
</evidence>